<dbReference type="EMBL" id="JAMBOP010000049">
    <property type="protein sequence ID" value="MCM3738520.1"/>
    <property type="molecule type" value="Genomic_DNA"/>
</dbReference>
<protein>
    <submittedName>
        <fullName evidence="1">Uncharacterized protein</fullName>
    </submittedName>
</protein>
<gene>
    <name evidence="1" type="ORF">M3215_22770</name>
</gene>
<sequence>MQVLNEERKSRSFRLTDSEMSLIDDLVDIENDRRMTIARENNLVYKPLNRTSLLLYLIQEKKCKYEQLGEM</sequence>
<accession>A0ACC6ACA9</accession>
<proteinExistence type="predicted"/>
<evidence type="ECO:0000313" key="1">
    <source>
        <dbReference type="EMBL" id="MCM3738520.1"/>
    </source>
</evidence>
<name>A0ACC6ACA9_9BACI</name>
<comment type="caution">
    <text evidence="1">The sequence shown here is derived from an EMBL/GenBank/DDBJ whole genome shotgun (WGS) entry which is preliminary data.</text>
</comment>
<organism evidence="1 2">
    <name type="scientific">Bacillus cytotoxicus</name>
    <dbReference type="NCBI Taxonomy" id="580165"/>
    <lineage>
        <taxon>Bacteria</taxon>
        <taxon>Bacillati</taxon>
        <taxon>Bacillota</taxon>
        <taxon>Bacilli</taxon>
        <taxon>Bacillales</taxon>
        <taxon>Bacillaceae</taxon>
        <taxon>Bacillus</taxon>
        <taxon>Bacillus cereus group</taxon>
    </lineage>
</organism>
<reference evidence="1" key="1">
    <citation type="submission" date="2022-05" db="EMBL/GenBank/DDBJ databases">
        <title>Comparative Genomics of Spacecraft Associated Microbes.</title>
        <authorList>
            <person name="Tran M.T."/>
            <person name="Wright A."/>
            <person name="Seuylemezian A."/>
            <person name="Eisen J."/>
            <person name="Coil D."/>
        </authorList>
    </citation>
    <scope>NUCLEOTIDE SEQUENCE</scope>
    <source>
        <strain evidence="1">FAIRING 10M-2.2</strain>
    </source>
</reference>
<evidence type="ECO:0000313" key="2">
    <source>
        <dbReference type="Proteomes" id="UP001202289"/>
    </source>
</evidence>
<dbReference type="Proteomes" id="UP001202289">
    <property type="component" value="Unassembled WGS sequence"/>
</dbReference>
<keyword evidence="2" id="KW-1185">Reference proteome</keyword>